<evidence type="ECO:0000313" key="3">
    <source>
        <dbReference type="EMBL" id="TDD35591.1"/>
    </source>
</evidence>
<dbReference type="PROSITE" id="PS50943">
    <property type="entry name" value="HTH_CROC1"/>
    <property type="match status" value="1"/>
</dbReference>
<dbReference type="Gene3D" id="1.10.260.40">
    <property type="entry name" value="lambda repressor-like DNA-binding domains"/>
    <property type="match status" value="1"/>
</dbReference>
<dbReference type="PANTHER" id="PTHR46797">
    <property type="entry name" value="HTH-TYPE TRANSCRIPTIONAL REGULATOR"/>
    <property type="match status" value="1"/>
</dbReference>
<dbReference type="InterPro" id="IPR013096">
    <property type="entry name" value="Cupin_2"/>
</dbReference>
<dbReference type="PANTHER" id="PTHR46797:SF1">
    <property type="entry name" value="METHYLPHOSPHONATE SYNTHASE"/>
    <property type="match status" value="1"/>
</dbReference>
<proteinExistence type="predicted"/>
<dbReference type="EMBL" id="SMKW01000121">
    <property type="protein sequence ID" value="TDD35591.1"/>
    <property type="molecule type" value="Genomic_DNA"/>
</dbReference>
<dbReference type="SMART" id="SM00530">
    <property type="entry name" value="HTH_XRE"/>
    <property type="match status" value="1"/>
</dbReference>
<dbReference type="InterPro" id="IPR011051">
    <property type="entry name" value="RmlC_Cupin_sf"/>
</dbReference>
<protein>
    <submittedName>
        <fullName evidence="3">XRE family transcriptional regulator</fullName>
    </submittedName>
</protein>
<dbReference type="Pfam" id="PF07883">
    <property type="entry name" value="Cupin_2"/>
    <property type="match status" value="1"/>
</dbReference>
<dbReference type="OrthoDB" id="9810578at2"/>
<reference evidence="3 4" key="1">
    <citation type="submission" date="2019-03" db="EMBL/GenBank/DDBJ databases">
        <title>Draft genome sequences of novel Actinobacteria.</title>
        <authorList>
            <person name="Sahin N."/>
            <person name="Ay H."/>
            <person name="Saygin H."/>
        </authorList>
    </citation>
    <scope>NUCLEOTIDE SEQUENCE [LARGE SCALE GENOMIC DNA]</scope>
    <source>
        <strain evidence="3 4">7K502</strain>
    </source>
</reference>
<dbReference type="Gene3D" id="2.60.120.10">
    <property type="entry name" value="Jelly Rolls"/>
    <property type="match status" value="1"/>
</dbReference>
<keyword evidence="1" id="KW-0238">DNA-binding</keyword>
<dbReference type="GO" id="GO:0003677">
    <property type="term" value="F:DNA binding"/>
    <property type="evidence" value="ECO:0007669"/>
    <property type="project" value="UniProtKB-KW"/>
</dbReference>
<sequence>MGESDRRVVDANAVAEVIGGRVRRWRSERNWTLDGLAERSGVGRRTLVLIEQGQSNPSIGLLLRLASAFGVGLSDLVEDVATTPVRVHRAGEAPTLWQGSNGGRGVLVGATEPPQVVELWDWVMAPGERHDSEPHSQGTREVLFVHEGQLEVHVGTNVEHLAAGDSVVLRSDQSHGYACAGSEGVHFSMTVLQPGVGGGA</sequence>
<dbReference type="InterPro" id="IPR010982">
    <property type="entry name" value="Lambda_DNA-bd_dom_sf"/>
</dbReference>
<accession>A0A4R4XVB5</accession>
<feature type="domain" description="HTH cro/C1-type" evidence="2">
    <location>
        <begin position="22"/>
        <end position="76"/>
    </location>
</feature>
<dbReference type="SUPFAM" id="SSF51182">
    <property type="entry name" value="RmlC-like cupins"/>
    <property type="match status" value="1"/>
</dbReference>
<dbReference type="CDD" id="cd02209">
    <property type="entry name" value="cupin_XRE_C"/>
    <property type="match status" value="1"/>
</dbReference>
<organism evidence="3 4">
    <name type="scientific">Saccharopolyspora elongata</name>
    <dbReference type="NCBI Taxonomy" id="2530387"/>
    <lineage>
        <taxon>Bacteria</taxon>
        <taxon>Bacillati</taxon>
        <taxon>Actinomycetota</taxon>
        <taxon>Actinomycetes</taxon>
        <taxon>Pseudonocardiales</taxon>
        <taxon>Pseudonocardiaceae</taxon>
        <taxon>Saccharopolyspora</taxon>
    </lineage>
</organism>
<keyword evidence="4" id="KW-1185">Reference proteome</keyword>
<dbReference type="Proteomes" id="UP000294947">
    <property type="component" value="Unassembled WGS sequence"/>
</dbReference>
<dbReference type="SUPFAM" id="SSF47413">
    <property type="entry name" value="lambda repressor-like DNA-binding domains"/>
    <property type="match status" value="1"/>
</dbReference>
<dbReference type="Pfam" id="PF01381">
    <property type="entry name" value="HTH_3"/>
    <property type="match status" value="1"/>
</dbReference>
<gene>
    <name evidence="3" type="ORF">E1288_42940</name>
</gene>
<evidence type="ECO:0000259" key="2">
    <source>
        <dbReference type="PROSITE" id="PS50943"/>
    </source>
</evidence>
<dbReference type="InterPro" id="IPR001387">
    <property type="entry name" value="Cro/C1-type_HTH"/>
</dbReference>
<evidence type="ECO:0000313" key="4">
    <source>
        <dbReference type="Proteomes" id="UP000294947"/>
    </source>
</evidence>
<dbReference type="AlphaFoldDB" id="A0A4R4XVB5"/>
<dbReference type="InterPro" id="IPR014710">
    <property type="entry name" value="RmlC-like_jellyroll"/>
</dbReference>
<evidence type="ECO:0000256" key="1">
    <source>
        <dbReference type="ARBA" id="ARBA00023125"/>
    </source>
</evidence>
<dbReference type="GO" id="GO:0003700">
    <property type="term" value="F:DNA-binding transcription factor activity"/>
    <property type="evidence" value="ECO:0007669"/>
    <property type="project" value="TreeGrafter"/>
</dbReference>
<comment type="caution">
    <text evidence="3">The sequence shown here is derived from an EMBL/GenBank/DDBJ whole genome shotgun (WGS) entry which is preliminary data.</text>
</comment>
<name>A0A4R4XVB5_9PSEU</name>
<dbReference type="InterPro" id="IPR050807">
    <property type="entry name" value="TransReg_Diox_bact_type"/>
</dbReference>
<dbReference type="CDD" id="cd00093">
    <property type="entry name" value="HTH_XRE"/>
    <property type="match status" value="1"/>
</dbReference>
<dbReference type="RefSeq" id="WP_132494626.1">
    <property type="nucleotide sequence ID" value="NZ_SMKW01000121.1"/>
</dbReference>
<dbReference type="GO" id="GO:0005829">
    <property type="term" value="C:cytosol"/>
    <property type="evidence" value="ECO:0007669"/>
    <property type="project" value="TreeGrafter"/>
</dbReference>